<dbReference type="PANTHER" id="PTHR33778">
    <property type="entry name" value="PROTEIN MGTC"/>
    <property type="match status" value="1"/>
</dbReference>
<keyword evidence="7" id="KW-0997">Cell inner membrane</keyword>
<name>A0ABZ2C5L1_9PROT</name>
<feature type="transmembrane region" description="Helical" evidence="7">
    <location>
        <begin position="45"/>
        <end position="64"/>
    </location>
</feature>
<evidence type="ECO:0000256" key="5">
    <source>
        <dbReference type="ARBA" id="ARBA00022989"/>
    </source>
</evidence>
<dbReference type="PANTHER" id="PTHR33778:SF1">
    <property type="entry name" value="MAGNESIUM TRANSPORTER YHID-RELATED"/>
    <property type="match status" value="1"/>
</dbReference>
<evidence type="ECO:0000259" key="8">
    <source>
        <dbReference type="Pfam" id="PF02308"/>
    </source>
</evidence>
<keyword evidence="6 7" id="KW-0472">Membrane</keyword>
<evidence type="ECO:0000256" key="2">
    <source>
        <dbReference type="ARBA" id="ARBA00009298"/>
    </source>
</evidence>
<gene>
    <name evidence="9" type="ORF">Bealeia1_01153</name>
</gene>
<evidence type="ECO:0000256" key="3">
    <source>
        <dbReference type="ARBA" id="ARBA00022475"/>
    </source>
</evidence>
<comment type="subcellular location">
    <subcellularLocation>
        <location evidence="7">Cell inner membrane</location>
        <topology evidence="7">Multi-pass membrane protein</topology>
    </subcellularLocation>
    <subcellularLocation>
        <location evidence="1">Cell membrane</location>
        <topology evidence="1">Multi-pass membrane protein</topology>
    </subcellularLocation>
</comment>
<feature type="transmembrane region" description="Helical" evidence="7">
    <location>
        <begin position="119"/>
        <end position="138"/>
    </location>
</feature>
<evidence type="ECO:0000313" key="10">
    <source>
        <dbReference type="Proteomes" id="UP001330434"/>
    </source>
</evidence>
<keyword evidence="4 7" id="KW-0812">Transmembrane</keyword>
<feature type="domain" description="MgtC/SapB/SrpB/YhiD N-terminal" evidence="8">
    <location>
        <begin position="20"/>
        <end position="136"/>
    </location>
</feature>
<keyword evidence="3" id="KW-1003">Cell membrane</keyword>
<evidence type="ECO:0000256" key="4">
    <source>
        <dbReference type="ARBA" id="ARBA00022692"/>
    </source>
</evidence>
<proteinExistence type="inferred from homology"/>
<dbReference type="Pfam" id="PF02308">
    <property type="entry name" value="MgtC"/>
    <property type="match status" value="1"/>
</dbReference>
<accession>A0ABZ2C5L1</accession>
<evidence type="ECO:0000256" key="7">
    <source>
        <dbReference type="RuleBase" id="RU365041"/>
    </source>
</evidence>
<dbReference type="Proteomes" id="UP001330434">
    <property type="component" value="Chromosome"/>
</dbReference>
<dbReference type="InterPro" id="IPR049177">
    <property type="entry name" value="MgtC_SapB_SrpB_YhiD_N"/>
</dbReference>
<dbReference type="EMBL" id="CP133270">
    <property type="protein sequence ID" value="WVX66958.1"/>
    <property type="molecule type" value="Genomic_DNA"/>
</dbReference>
<dbReference type="PRINTS" id="PR01837">
    <property type="entry name" value="MGTCSAPBPROT"/>
</dbReference>
<evidence type="ECO:0000256" key="1">
    <source>
        <dbReference type="ARBA" id="ARBA00004651"/>
    </source>
</evidence>
<comment type="similarity">
    <text evidence="2 7">Belongs to the MgtC/SapB family.</text>
</comment>
<keyword evidence="5 7" id="KW-1133">Transmembrane helix</keyword>
<keyword evidence="10" id="KW-1185">Reference proteome</keyword>
<feature type="transmembrane region" description="Helical" evidence="7">
    <location>
        <begin position="70"/>
        <end position="87"/>
    </location>
</feature>
<evidence type="ECO:0000256" key="6">
    <source>
        <dbReference type="ARBA" id="ARBA00023136"/>
    </source>
</evidence>
<organism evidence="9 10">
    <name type="scientific">Candidatus Bealeia paramacronuclearis</name>
    <dbReference type="NCBI Taxonomy" id="1921001"/>
    <lineage>
        <taxon>Bacteria</taxon>
        <taxon>Pseudomonadati</taxon>
        <taxon>Pseudomonadota</taxon>
        <taxon>Alphaproteobacteria</taxon>
        <taxon>Holosporales</taxon>
        <taxon>Holosporaceae</taxon>
        <taxon>Candidatus Bealeia</taxon>
    </lineage>
</organism>
<evidence type="ECO:0000313" key="9">
    <source>
        <dbReference type="EMBL" id="WVX66958.1"/>
    </source>
</evidence>
<dbReference type="InterPro" id="IPR003416">
    <property type="entry name" value="MgtC/SapB/SrpB/YhiD_fam"/>
</dbReference>
<protein>
    <recommendedName>
        <fullName evidence="7">Protein MgtC</fullName>
    </recommendedName>
</protein>
<reference evidence="9 10" key="1">
    <citation type="journal article" date="2024" name="Environ. Microbiol.">
        <title>Novel evolutionary insights on the interactions of the Holosporales (Alphaproteobacteria) with eukaryotic hosts from comparative genomics.</title>
        <authorList>
            <person name="Giovannini M."/>
            <person name="Petroni G."/>
            <person name="Castelli M."/>
        </authorList>
    </citation>
    <scope>NUCLEOTIDE SEQUENCE [LARGE SCALE GENOMIC DNA]</scope>
    <source>
        <strain evidence="9 10">US_Bl 15I1</strain>
    </source>
</reference>
<sequence length="150" mass="16338">MEGHVPHVSLMTEISYFTDILFAFFLGASIGWERAMSGKDAGIRTFGFICTGSCVFTIISELLYVDSSRMIANIIMGISFVAGGVIWRSLETGGSTHGLTTAASLWLTAGIGIMVGSHFYALSLCVTVLALVVLHVPYTQFWKKYFALHD</sequence>
<feature type="transmembrane region" description="Helical" evidence="7">
    <location>
        <begin position="14"/>
        <end position="33"/>
    </location>
</feature>